<proteinExistence type="predicted"/>
<dbReference type="EMBL" id="CAUYUJ010009557">
    <property type="protein sequence ID" value="CAK0827119.1"/>
    <property type="molecule type" value="Genomic_DNA"/>
</dbReference>
<evidence type="ECO:0008006" key="3">
    <source>
        <dbReference type="Google" id="ProtNLM"/>
    </source>
</evidence>
<protein>
    <recommendedName>
        <fullName evidence="3">Arpin</fullName>
    </recommendedName>
</protein>
<sequence>MSFRKVILEEPLTKSQALIEGEEFEAKSGFMGNIKVKGKLTSDSHPKGQEGDSNELCIKIEDFEAKKPDAFKDPKKRDNKSWSEFTSGVKLSFKGGEILVKVKFFDELVVDRLTDQAGVRLSFPADARVIKLEGRMDRYRLILDSWQPPDNLPETEEDNPQEYFGVEIFPAKIKRRYEDAKKKRDEEKAQAQQKSAVDKVRDQMAVAFVKEETPVLTHLGTHILPPKQVIFEHGPEPELTLAFADTQDGSVTRTTIHFLDDAGRERWRQALAWFISKLGSGWRREE</sequence>
<name>A0ABN9S5W7_9DINO</name>
<accession>A0ABN9S5W7</accession>
<organism evidence="1 2">
    <name type="scientific">Prorocentrum cordatum</name>
    <dbReference type="NCBI Taxonomy" id="2364126"/>
    <lineage>
        <taxon>Eukaryota</taxon>
        <taxon>Sar</taxon>
        <taxon>Alveolata</taxon>
        <taxon>Dinophyceae</taxon>
        <taxon>Prorocentrales</taxon>
        <taxon>Prorocentraceae</taxon>
        <taxon>Prorocentrum</taxon>
    </lineage>
</organism>
<gene>
    <name evidence="1" type="ORF">PCOR1329_LOCUS26733</name>
</gene>
<evidence type="ECO:0000313" key="1">
    <source>
        <dbReference type="EMBL" id="CAK0827119.1"/>
    </source>
</evidence>
<evidence type="ECO:0000313" key="2">
    <source>
        <dbReference type="Proteomes" id="UP001189429"/>
    </source>
</evidence>
<dbReference type="Proteomes" id="UP001189429">
    <property type="component" value="Unassembled WGS sequence"/>
</dbReference>
<comment type="caution">
    <text evidence="1">The sequence shown here is derived from an EMBL/GenBank/DDBJ whole genome shotgun (WGS) entry which is preliminary data.</text>
</comment>
<keyword evidence="2" id="KW-1185">Reference proteome</keyword>
<reference evidence="1" key="1">
    <citation type="submission" date="2023-10" db="EMBL/GenBank/DDBJ databases">
        <authorList>
            <person name="Chen Y."/>
            <person name="Shah S."/>
            <person name="Dougan E. K."/>
            <person name="Thang M."/>
            <person name="Chan C."/>
        </authorList>
    </citation>
    <scope>NUCLEOTIDE SEQUENCE [LARGE SCALE GENOMIC DNA]</scope>
</reference>